<dbReference type="PANTHER" id="PTHR46796">
    <property type="entry name" value="HTH-TYPE TRANSCRIPTIONAL ACTIVATOR RHAS-RELATED"/>
    <property type="match status" value="1"/>
</dbReference>
<proteinExistence type="predicted"/>
<dbReference type="InterPro" id="IPR020449">
    <property type="entry name" value="Tscrpt_reg_AraC-type_HTH"/>
</dbReference>
<dbReference type="SUPFAM" id="SSF51215">
    <property type="entry name" value="Regulatory protein AraC"/>
    <property type="match status" value="1"/>
</dbReference>
<reference evidence="6 7" key="1">
    <citation type="submission" date="2021-07" db="EMBL/GenBank/DDBJ databases">
        <title>Paraburkholderia edwinii protects Aspergillus sp. from phenazines by acting as a toxin sponge.</title>
        <authorList>
            <person name="Dahlstrom K.M."/>
            <person name="Newman D.K."/>
        </authorList>
    </citation>
    <scope>NUCLEOTIDE SEQUENCE [LARGE SCALE GENOMIC DNA]</scope>
    <source>
        <strain evidence="6 7">Pe01</strain>
    </source>
</reference>
<name>A0ABX8URL8_9BURK</name>
<dbReference type="PROSITE" id="PS01124">
    <property type="entry name" value="HTH_ARAC_FAMILY_2"/>
    <property type="match status" value="1"/>
</dbReference>
<keyword evidence="7" id="KW-1185">Reference proteome</keyword>
<dbReference type="RefSeq" id="WP_219800968.1">
    <property type="nucleotide sequence ID" value="NZ_CP080096.1"/>
</dbReference>
<accession>A0ABX8URL8</accession>
<keyword evidence="2" id="KW-0238">DNA-binding</keyword>
<dbReference type="InterPro" id="IPR037923">
    <property type="entry name" value="HTH-like"/>
</dbReference>
<dbReference type="EMBL" id="CP080096">
    <property type="protein sequence ID" value="QYD71539.1"/>
    <property type="molecule type" value="Genomic_DNA"/>
</dbReference>
<evidence type="ECO:0000256" key="3">
    <source>
        <dbReference type="ARBA" id="ARBA00023159"/>
    </source>
</evidence>
<keyword evidence="4" id="KW-0804">Transcription</keyword>
<dbReference type="InterPro" id="IPR009057">
    <property type="entry name" value="Homeodomain-like_sf"/>
</dbReference>
<keyword evidence="1" id="KW-0805">Transcription regulation</keyword>
<feature type="domain" description="HTH araC/xylS-type" evidence="5">
    <location>
        <begin position="211"/>
        <end position="311"/>
    </location>
</feature>
<dbReference type="PRINTS" id="PR00032">
    <property type="entry name" value="HTHARAC"/>
</dbReference>
<dbReference type="InterPro" id="IPR018062">
    <property type="entry name" value="HTH_AraC-typ_CS"/>
</dbReference>
<dbReference type="SMART" id="SM00342">
    <property type="entry name" value="HTH_ARAC"/>
    <property type="match status" value="1"/>
</dbReference>
<protein>
    <submittedName>
        <fullName evidence="6">Helix-turn-helix domain-containing protein</fullName>
    </submittedName>
</protein>
<evidence type="ECO:0000313" key="6">
    <source>
        <dbReference type="EMBL" id="QYD71539.1"/>
    </source>
</evidence>
<evidence type="ECO:0000256" key="4">
    <source>
        <dbReference type="ARBA" id="ARBA00023163"/>
    </source>
</evidence>
<keyword evidence="3" id="KW-0010">Activator</keyword>
<dbReference type="Proteomes" id="UP000826462">
    <property type="component" value="Chromosome 2"/>
</dbReference>
<dbReference type="InterPro" id="IPR050204">
    <property type="entry name" value="AraC_XylS_family_regulators"/>
</dbReference>
<dbReference type="PANTHER" id="PTHR46796:SF6">
    <property type="entry name" value="ARAC SUBFAMILY"/>
    <property type="match status" value="1"/>
</dbReference>
<dbReference type="InterPro" id="IPR018060">
    <property type="entry name" value="HTH_AraC"/>
</dbReference>
<evidence type="ECO:0000256" key="1">
    <source>
        <dbReference type="ARBA" id="ARBA00023015"/>
    </source>
</evidence>
<organism evidence="6 7">
    <name type="scientific">Paraburkholderia edwinii</name>
    <dbReference type="NCBI Taxonomy" id="2861782"/>
    <lineage>
        <taxon>Bacteria</taxon>
        <taxon>Pseudomonadati</taxon>
        <taxon>Pseudomonadota</taxon>
        <taxon>Betaproteobacteria</taxon>
        <taxon>Burkholderiales</taxon>
        <taxon>Burkholderiaceae</taxon>
        <taxon>Paraburkholderia</taxon>
    </lineage>
</organism>
<dbReference type="PROSITE" id="PS00041">
    <property type="entry name" value="HTH_ARAC_FAMILY_1"/>
    <property type="match status" value="1"/>
</dbReference>
<gene>
    <name evidence="6" type="ORF">KZJ38_31505</name>
</gene>
<dbReference type="Pfam" id="PF12833">
    <property type="entry name" value="HTH_18"/>
    <property type="match status" value="1"/>
</dbReference>
<evidence type="ECO:0000256" key="2">
    <source>
        <dbReference type="ARBA" id="ARBA00023125"/>
    </source>
</evidence>
<sequence length="320" mass="35701">MMHFATEALRNKHIQTEEEWRDFVSRDWSMECAFDCGVGHQLLATSWFMGDLRFEVADLSGQQWTWKPGPGVDNWRRNTLVIFLIESGVIELEQDGAAATLTAGSLLLFDPSISYTQTSGRNSRGMTLRVSKASLEKRGKVLSSHQMFVPNPASPDVTLLKSLLAGATAYGEQCSSYGRTLVAEHLTDLMEIISDDLTAPKRVLSSDVMLRKVKRFIERNVGNENLDPDTVANSLGISRRYLTRLFERDGSSVMRYVLQQRLERAKRILTSGGAALRVSDVAWQCGFVSAAHFSRAFKKQYGRSPTDFQGGDADAAHRAQ</sequence>
<evidence type="ECO:0000313" key="7">
    <source>
        <dbReference type="Proteomes" id="UP000826462"/>
    </source>
</evidence>
<dbReference type="SUPFAM" id="SSF46689">
    <property type="entry name" value="Homeodomain-like"/>
    <property type="match status" value="1"/>
</dbReference>
<dbReference type="Gene3D" id="1.10.10.60">
    <property type="entry name" value="Homeodomain-like"/>
    <property type="match status" value="1"/>
</dbReference>
<evidence type="ECO:0000259" key="5">
    <source>
        <dbReference type="PROSITE" id="PS01124"/>
    </source>
</evidence>